<gene>
    <name evidence="1" type="ORF">PCOR1329_LOCUS53155</name>
</gene>
<proteinExistence type="predicted"/>
<dbReference type="Proteomes" id="UP001189429">
    <property type="component" value="Unassembled WGS sequence"/>
</dbReference>
<protein>
    <submittedName>
        <fullName evidence="1">Uncharacterized protein</fullName>
    </submittedName>
</protein>
<feature type="non-terminal residue" evidence="1">
    <location>
        <position position="1"/>
    </location>
</feature>
<feature type="non-terminal residue" evidence="1">
    <location>
        <position position="877"/>
    </location>
</feature>
<sequence length="877" mass="97308">EREAVTASVLSVGGWESRRHVPLRCERRGCARKRVWYNYISESTNNHAWHWSGHDRLEYFFLANTWGVSARWLRQFTQRLAFQRASFDSEAKVYGEAARRAGLAEVVPFRADLKLQRAWIARRVMARMFEHGNGPGELNLLKTSPDLIKTIWSWYPEHMFSRRVQGLTDSGRSINTIVIDGNAKLARRICGRAVAELMYSPSLERYTATQCSCKPGFKLKRCSKHLARALTEDDGPPQSEIFVSHKRRRVLETAPRAEPCDVCLVARDQKDIPGAPRRWAAARQVTQGQLQEYWGNAGHQAYIPAISPDADLQSVSCRTHNEAQLGRASRGSTPSQFSRKCGWLYACTPEGYIVHLKEYVGAESLPQRYFFLAEVVEKAPAVDVVRHDDACHLRRYASKREGDGAFARRLAHPNIKYITDGLRDRNHADPWCLANCSPKADCNKELVKNINSQICEQLFSSLGRHKYSVRRMGQFTPAFLLTELAEVKNEAWLAEQARAARAAASAGQPRSECAVGAAEGNDNCPSRTRASALLGAHHLVLADSWLEWEPDLAPTRGGGAMQQFRDETRAVWDIVDKEYDPRVALGHKASQAILTLATRASHHEFPFGMGILAHLCACTNGDNVGAYGRAGFAPSVKVESSMLTSFTEAAFFLRCAGDWDQVAPSESHDLSGRVYYGTLINLDEAYRFLKMVGLIPAQNTKGGQRANDGPTRLTWQGEAGPLRIRVRRSRRRRRGMPADAASEFNKLMQTGHTAMTTKTAGAFGQGSAPTVSIGISGNGRPSVVVPMLRGSLGADAVATSCRLLFASGRPVEPHSPPPVQLEVPQGFKRWQWPKLLECMVSPLGLPSEATNHVLARGAFRPAPARETQATQEESDAE</sequence>
<evidence type="ECO:0000313" key="2">
    <source>
        <dbReference type="Proteomes" id="UP001189429"/>
    </source>
</evidence>
<organism evidence="1 2">
    <name type="scientific">Prorocentrum cordatum</name>
    <dbReference type="NCBI Taxonomy" id="2364126"/>
    <lineage>
        <taxon>Eukaryota</taxon>
        <taxon>Sar</taxon>
        <taxon>Alveolata</taxon>
        <taxon>Dinophyceae</taxon>
        <taxon>Prorocentrales</taxon>
        <taxon>Prorocentraceae</taxon>
        <taxon>Prorocentrum</taxon>
    </lineage>
</organism>
<name>A0ABN9V1N1_9DINO</name>
<keyword evidence="2" id="KW-1185">Reference proteome</keyword>
<comment type="caution">
    <text evidence="1">The sequence shown here is derived from an EMBL/GenBank/DDBJ whole genome shotgun (WGS) entry which is preliminary data.</text>
</comment>
<evidence type="ECO:0000313" key="1">
    <source>
        <dbReference type="EMBL" id="CAK0865705.1"/>
    </source>
</evidence>
<accession>A0ABN9V1N1</accession>
<reference evidence="1" key="1">
    <citation type="submission" date="2023-10" db="EMBL/GenBank/DDBJ databases">
        <authorList>
            <person name="Chen Y."/>
            <person name="Shah S."/>
            <person name="Dougan E. K."/>
            <person name="Thang M."/>
            <person name="Chan C."/>
        </authorList>
    </citation>
    <scope>NUCLEOTIDE SEQUENCE [LARGE SCALE GENOMIC DNA]</scope>
</reference>
<dbReference type="EMBL" id="CAUYUJ010016477">
    <property type="protein sequence ID" value="CAK0865705.1"/>
    <property type="molecule type" value="Genomic_DNA"/>
</dbReference>